<comment type="caution">
    <text evidence="10">Lacks conserved residue(s) required for the propagation of feature annotation.</text>
</comment>
<dbReference type="InterPro" id="IPR011010">
    <property type="entry name" value="DNA_brk_join_enz"/>
</dbReference>
<dbReference type="InterPro" id="IPR010998">
    <property type="entry name" value="Integrase_recombinase_N"/>
</dbReference>
<comment type="subcellular location">
    <subcellularLocation>
        <location evidence="1 10">Cytoplasm</location>
    </subcellularLocation>
</comment>
<feature type="active site" evidence="10">
    <location>
        <position position="244"/>
    </location>
</feature>
<evidence type="ECO:0000256" key="4">
    <source>
        <dbReference type="ARBA" id="ARBA00022618"/>
    </source>
</evidence>
<comment type="similarity">
    <text evidence="2">Belongs to the 'phage' integrase family. XerD subfamily.</text>
</comment>
<dbReference type="NCBIfam" id="TIGR02225">
    <property type="entry name" value="recomb_XerD"/>
    <property type="match status" value="1"/>
</dbReference>
<dbReference type="PANTHER" id="PTHR30349">
    <property type="entry name" value="PHAGE INTEGRASE-RELATED"/>
    <property type="match status" value="1"/>
</dbReference>
<proteinExistence type="inferred from homology"/>
<keyword evidence="5 10" id="KW-0159">Chromosome partition</keyword>
<keyword evidence="9 10" id="KW-0131">Cell cycle</keyword>
<gene>
    <name evidence="10" type="primary">xerC</name>
    <name evidence="13" type="ORF">JCM16418_3087</name>
</gene>
<keyword evidence="3 10" id="KW-0963">Cytoplasm</keyword>
<keyword evidence="14" id="KW-1185">Reference proteome</keyword>
<dbReference type="PROSITE" id="PS51900">
    <property type="entry name" value="CB"/>
    <property type="match status" value="1"/>
</dbReference>
<evidence type="ECO:0000256" key="8">
    <source>
        <dbReference type="ARBA" id="ARBA00023172"/>
    </source>
</evidence>
<dbReference type="InterPro" id="IPR011932">
    <property type="entry name" value="Recomb_XerD"/>
</dbReference>
<dbReference type="Proteomes" id="UP000019364">
    <property type="component" value="Unassembled WGS sequence"/>
</dbReference>
<keyword evidence="6 10" id="KW-0229">DNA integration</keyword>
<dbReference type="Pfam" id="PF02899">
    <property type="entry name" value="Phage_int_SAM_1"/>
    <property type="match status" value="1"/>
</dbReference>
<dbReference type="OrthoDB" id="9801717at2"/>
<comment type="subunit">
    <text evidence="10">Forms a cyclic heterotetrameric complex composed of two molecules of XerC and two molecules of XerD.</text>
</comment>
<dbReference type="RefSeq" id="WP_036649940.1">
    <property type="nucleotide sequence ID" value="NZ_BAVZ01000009.1"/>
</dbReference>
<dbReference type="GO" id="GO:0006313">
    <property type="term" value="P:DNA transposition"/>
    <property type="evidence" value="ECO:0007669"/>
    <property type="project" value="UniProtKB-UniRule"/>
</dbReference>
<dbReference type="GO" id="GO:0003677">
    <property type="term" value="F:DNA binding"/>
    <property type="evidence" value="ECO:0007669"/>
    <property type="project" value="UniProtKB-UniRule"/>
</dbReference>
<evidence type="ECO:0000259" key="12">
    <source>
        <dbReference type="PROSITE" id="PS51900"/>
    </source>
</evidence>
<evidence type="ECO:0000256" key="5">
    <source>
        <dbReference type="ARBA" id="ARBA00022829"/>
    </source>
</evidence>
<reference evidence="13 14" key="1">
    <citation type="journal article" date="2014" name="Genome Announc.">
        <title>Draft Genome Sequence of Paenibacillus pini JCM 16418T, Isolated from the Rhizosphere of Pine Tree.</title>
        <authorList>
            <person name="Yuki M."/>
            <person name="Oshima K."/>
            <person name="Suda W."/>
            <person name="Oshida Y."/>
            <person name="Kitamura K."/>
            <person name="Iida Y."/>
            <person name="Hattori M."/>
            <person name="Ohkuma M."/>
        </authorList>
    </citation>
    <scope>NUCLEOTIDE SEQUENCE [LARGE SCALE GENOMIC DNA]</scope>
    <source>
        <strain evidence="13 14">JCM 16418</strain>
    </source>
</reference>
<evidence type="ECO:0000256" key="6">
    <source>
        <dbReference type="ARBA" id="ARBA00022908"/>
    </source>
</evidence>
<dbReference type="PANTHER" id="PTHR30349:SF81">
    <property type="entry name" value="TYROSINE RECOMBINASE XERC"/>
    <property type="match status" value="1"/>
</dbReference>
<accession>W7YDG6</accession>
<name>W7YDG6_9BACL</name>
<dbReference type="GO" id="GO:0005737">
    <property type="term" value="C:cytoplasm"/>
    <property type="evidence" value="ECO:0007669"/>
    <property type="project" value="UniProtKB-SubCell"/>
</dbReference>
<evidence type="ECO:0000313" key="14">
    <source>
        <dbReference type="Proteomes" id="UP000019364"/>
    </source>
</evidence>
<comment type="caution">
    <text evidence="13">The sequence shown here is derived from an EMBL/GenBank/DDBJ whole genome shotgun (WGS) entry which is preliminary data.</text>
</comment>
<evidence type="ECO:0000313" key="13">
    <source>
        <dbReference type="EMBL" id="GAF08975.1"/>
    </source>
</evidence>
<dbReference type="Gene3D" id="1.10.150.130">
    <property type="match status" value="1"/>
</dbReference>
<evidence type="ECO:0000256" key="3">
    <source>
        <dbReference type="ARBA" id="ARBA00022490"/>
    </source>
</evidence>
<dbReference type="CDD" id="cd00798">
    <property type="entry name" value="INT_XerDC_C"/>
    <property type="match status" value="1"/>
</dbReference>
<dbReference type="InterPro" id="IPR044068">
    <property type="entry name" value="CB"/>
</dbReference>
<dbReference type="eggNOG" id="COG4974">
    <property type="taxonomic scope" value="Bacteria"/>
</dbReference>
<feature type="domain" description="Core-binding (CB)" evidence="12">
    <location>
        <begin position="1"/>
        <end position="85"/>
    </location>
</feature>
<keyword evidence="8 10" id="KW-0233">DNA recombination</keyword>
<dbReference type="InterPro" id="IPR013762">
    <property type="entry name" value="Integrase-like_cat_sf"/>
</dbReference>
<feature type="active site" evidence="10">
    <location>
        <position position="267"/>
    </location>
</feature>
<dbReference type="HAMAP" id="MF_01808">
    <property type="entry name" value="Recomb_XerC_XerD"/>
    <property type="match status" value="1"/>
</dbReference>
<keyword evidence="4 10" id="KW-0132">Cell division</keyword>
<comment type="similarity">
    <text evidence="10">Belongs to the 'phage' integrase family. XerC subfamily.</text>
</comment>
<feature type="active site" evidence="10">
    <location>
        <position position="241"/>
    </location>
</feature>
<dbReference type="NCBIfam" id="NF040815">
    <property type="entry name" value="recomb_XerA_Arch"/>
    <property type="match status" value="1"/>
</dbReference>
<evidence type="ECO:0000256" key="10">
    <source>
        <dbReference type="HAMAP-Rule" id="MF_01808"/>
    </source>
</evidence>
<evidence type="ECO:0000256" key="1">
    <source>
        <dbReference type="ARBA" id="ARBA00004496"/>
    </source>
</evidence>
<evidence type="ECO:0000256" key="7">
    <source>
        <dbReference type="ARBA" id="ARBA00023125"/>
    </source>
</evidence>
<evidence type="ECO:0000256" key="2">
    <source>
        <dbReference type="ARBA" id="ARBA00010450"/>
    </source>
</evidence>
<dbReference type="NCBIfam" id="NF001399">
    <property type="entry name" value="PRK00283.1"/>
    <property type="match status" value="1"/>
</dbReference>
<dbReference type="STRING" id="1236976.JCM16418_3087"/>
<dbReference type="Pfam" id="PF00589">
    <property type="entry name" value="Phage_integrase"/>
    <property type="match status" value="1"/>
</dbReference>
<protein>
    <recommendedName>
        <fullName evidence="10">Tyrosine recombinase XerC</fullName>
    </recommendedName>
</protein>
<feature type="active site" description="O-(3'-phospho-DNA)-tyrosine intermediate" evidence="10">
    <location>
        <position position="276"/>
    </location>
</feature>
<dbReference type="InterPro" id="IPR004107">
    <property type="entry name" value="Integrase_SAM-like_N"/>
</dbReference>
<dbReference type="AlphaFoldDB" id="W7YDG6"/>
<comment type="function">
    <text evidence="10">Site-specific tyrosine recombinase, which acts by catalyzing the cutting and rejoining of the recombining DNA molecules. The XerC-XerD complex is essential to convert dimers of the bacterial chromosome into monomers to permit their segregation at cell division. It also contributes to the segregational stability of plasmids.</text>
</comment>
<dbReference type="SUPFAM" id="SSF56349">
    <property type="entry name" value="DNA breaking-rejoining enzymes"/>
    <property type="match status" value="1"/>
</dbReference>
<dbReference type="PROSITE" id="PS51898">
    <property type="entry name" value="TYR_RECOMBINASE"/>
    <property type="match status" value="1"/>
</dbReference>
<dbReference type="InterPro" id="IPR050090">
    <property type="entry name" value="Tyrosine_recombinase_XerCD"/>
</dbReference>
<sequence>MMQHVQPFIRYMGEEKGLTPNTLESYERDIIQFMEYCAQRGIHKVDQIKRIHISTYMGHLKQNHFAASTITRKMVSLRSFFHYLMKESHIQQDPTMNLETPKVEKKIPKVLTVEEVERLLESPDSSSPQGMRDKAMLELLYATGMKVSELMSLNVGDVHTDLRFLRCTSSSGKERILPISHVSADYMGQYLSEMRGKLSKDATEQGMFLNTHGTRLTRQGFWKIIKKYAKESGIEGDITPHTLRHSFATHLLDNGADLRSVQEMLGHADIATTQMYSSIAKKTMKDVYENHHPRAGKSSVHSTPK</sequence>
<organism evidence="13 14">
    <name type="scientific">Paenibacillus pini JCM 16418</name>
    <dbReference type="NCBI Taxonomy" id="1236976"/>
    <lineage>
        <taxon>Bacteria</taxon>
        <taxon>Bacillati</taxon>
        <taxon>Bacillota</taxon>
        <taxon>Bacilli</taxon>
        <taxon>Bacillales</taxon>
        <taxon>Paenibacillaceae</taxon>
        <taxon>Paenibacillus</taxon>
    </lineage>
</organism>
<dbReference type="GO" id="GO:0051301">
    <property type="term" value="P:cell division"/>
    <property type="evidence" value="ECO:0007669"/>
    <property type="project" value="UniProtKB-KW"/>
</dbReference>
<dbReference type="GO" id="GO:0007059">
    <property type="term" value="P:chromosome segregation"/>
    <property type="evidence" value="ECO:0007669"/>
    <property type="project" value="UniProtKB-UniRule"/>
</dbReference>
<dbReference type="GO" id="GO:0009037">
    <property type="term" value="F:tyrosine-based site-specific recombinase activity"/>
    <property type="evidence" value="ECO:0007669"/>
    <property type="project" value="UniProtKB-UniRule"/>
</dbReference>
<keyword evidence="7 10" id="KW-0238">DNA-binding</keyword>
<dbReference type="InterPro" id="IPR023009">
    <property type="entry name" value="Tyrosine_recombinase_XerC/XerD"/>
</dbReference>
<dbReference type="Gene3D" id="1.10.443.10">
    <property type="entry name" value="Intergrase catalytic core"/>
    <property type="match status" value="1"/>
</dbReference>
<dbReference type="EMBL" id="BAVZ01000009">
    <property type="protein sequence ID" value="GAF08975.1"/>
    <property type="molecule type" value="Genomic_DNA"/>
</dbReference>
<feature type="domain" description="Tyr recombinase" evidence="11">
    <location>
        <begin position="106"/>
        <end position="289"/>
    </location>
</feature>
<evidence type="ECO:0000259" key="11">
    <source>
        <dbReference type="PROSITE" id="PS51898"/>
    </source>
</evidence>
<dbReference type="InterPro" id="IPR002104">
    <property type="entry name" value="Integrase_catalytic"/>
</dbReference>
<evidence type="ECO:0000256" key="9">
    <source>
        <dbReference type="ARBA" id="ARBA00023306"/>
    </source>
</evidence>